<dbReference type="EnsemblPlants" id="ONIVA01G30190.1">
    <property type="protein sequence ID" value="ONIVA01G30190.1"/>
    <property type="gene ID" value="ONIVA01G30190"/>
</dbReference>
<feature type="region of interest" description="Disordered" evidence="1">
    <location>
        <begin position="48"/>
        <end position="90"/>
    </location>
</feature>
<dbReference type="Gramene" id="ONIVA01G30190.1">
    <property type="protein sequence ID" value="ONIVA01G30190.1"/>
    <property type="gene ID" value="ONIVA01G30190"/>
</dbReference>
<protein>
    <submittedName>
        <fullName evidence="2">Uncharacterized protein</fullName>
    </submittedName>
</protein>
<proteinExistence type="predicted"/>
<feature type="compositionally biased region" description="Low complexity" evidence="1">
    <location>
        <begin position="105"/>
        <end position="114"/>
    </location>
</feature>
<feature type="compositionally biased region" description="Low complexity" evidence="1">
    <location>
        <begin position="58"/>
        <end position="71"/>
    </location>
</feature>
<accession>A0A0E0FR49</accession>
<sequence length="139" mass="15159">MADLDLLDQSISRHPRTRPHDRLLLPRKECSGSGGVVHVTAVVPHQPATLYRRRSDRTSSATSSLNAASDNSADRVHRAQDTPVSHRSAGTHAVGLLERFHGELSSSNSSSMWSPLHQLLGFSPPPPHDLSRHGGRPEQ</sequence>
<evidence type="ECO:0000313" key="3">
    <source>
        <dbReference type="Proteomes" id="UP000006591"/>
    </source>
</evidence>
<feature type="region of interest" description="Disordered" evidence="1">
    <location>
        <begin position="105"/>
        <end position="139"/>
    </location>
</feature>
<evidence type="ECO:0000256" key="1">
    <source>
        <dbReference type="SAM" id="MobiDB-lite"/>
    </source>
</evidence>
<reference evidence="2" key="1">
    <citation type="submission" date="2015-04" db="UniProtKB">
        <authorList>
            <consortium name="EnsemblPlants"/>
        </authorList>
    </citation>
    <scope>IDENTIFICATION</scope>
    <source>
        <strain evidence="2">SL10</strain>
    </source>
</reference>
<organism evidence="2">
    <name type="scientific">Oryza nivara</name>
    <name type="common">Indian wild rice</name>
    <name type="synonym">Oryza sativa f. spontanea</name>
    <dbReference type="NCBI Taxonomy" id="4536"/>
    <lineage>
        <taxon>Eukaryota</taxon>
        <taxon>Viridiplantae</taxon>
        <taxon>Streptophyta</taxon>
        <taxon>Embryophyta</taxon>
        <taxon>Tracheophyta</taxon>
        <taxon>Spermatophyta</taxon>
        <taxon>Magnoliopsida</taxon>
        <taxon>Liliopsida</taxon>
        <taxon>Poales</taxon>
        <taxon>Poaceae</taxon>
        <taxon>BOP clade</taxon>
        <taxon>Oryzoideae</taxon>
        <taxon>Oryzeae</taxon>
        <taxon>Oryzinae</taxon>
        <taxon>Oryza</taxon>
    </lineage>
</organism>
<name>A0A0E0FR49_ORYNI</name>
<dbReference type="AlphaFoldDB" id="A0A0E0FR49"/>
<keyword evidence="3" id="KW-1185">Reference proteome</keyword>
<evidence type="ECO:0000313" key="2">
    <source>
        <dbReference type="EnsemblPlants" id="ONIVA01G30190.1"/>
    </source>
</evidence>
<dbReference type="OMA" id="MWSPLHQ"/>
<reference evidence="2" key="2">
    <citation type="submission" date="2018-04" db="EMBL/GenBank/DDBJ databases">
        <title>OnivRS2 (Oryza nivara Reference Sequence Version 2).</title>
        <authorList>
            <person name="Zhang J."/>
            <person name="Kudrna D."/>
            <person name="Lee S."/>
            <person name="Talag J."/>
            <person name="Rajasekar S."/>
            <person name="Welchert J."/>
            <person name="Hsing Y.-I."/>
            <person name="Wing R.A."/>
        </authorList>
    </citation>
    <scope>NUCLEOTIDE SEQUENCE [LARGE SCALE GENOMIC DNA]</scope>
</reference>
<dbReference type="HOGENOM" id="CLU_1848306_0_0_1"/>
<dbReference type="Proteomes" id="UP000006591">
    <property type="component" value="Chromosome 1"/>
</dbReference>
<feature type="compositionally biased region" description="Basic and acidic residues" evidence="1">
    <location>
        <begin position="129"/>
        <end position="139"/>
    </location>
</feature>